<evidence type="ECO:0000313" key="1">
    <source>
        <dbReference type="EMBL" id="KAF0717854.1"/>
    </source>
</evidence>
<dbReference type="Proteomes" id="UP000332933">
    <property type="component" value="Unassembled WGS sequence"/>
</dbReference>
<organism evidence="2 3">
    <name type="scientific">Aphanomyces stellatus</name>
    <dbReference type="NCBI Taxonomy" id="120398"/>
    <lineage>
        <taxon>Eukaryota</taxon>
        <taxon>Sar</taxon>
        <taxon>Stramenopiles</taxon>
        <taxon>Oomycota</taxon>
        <taxon>Saprolegniomycetes</taxon>
        <taxon>Saprolegniales</taxon>
        <taxon>Verrucalvaceae</taxon>
        <taxon>Aphanomyces</taxon>
    </lineage>
</organism>
<reference evidence="1" key="2">
    <citation type="submission" date="2019-06" db="EMBL/GenBank/DDBJ databases">
        <title>Genomics analysis of Aphanomyces spp. identifies a new class of oomycete effector associated with host adaptation.</title>
        <authorList>
            <person name="Gaulin E."/>
        </authorList>
    </citation>
    <scope>NUCLEOTIDE SEQUENCE</scope>
    <source>
        <strain evidence="1">CBS 578.67</strain>
    </source>
</reference>
<evidence type="ECO:0000313" key="3">
    <source>
        <dbReference type="Proteomes" id="UP000332933"/>
    </source>
</evidence>
<proteinExistence type="predicted"/>
<sequence length="102" mass="11012">MERVTVVETKMTTIEARLGAVETSLSSVGSGDLVAFQKQMLVSLRAVRAVLRDEETARAAAAAPAGQTEALLEENAALKKEVSKLNYRIEHLLRHIPAPSAQ</sequence>
<dbReference type="EMBL" id="CAADRA010000210">
    <property type="protein sequence ID" value="VFT79258.1"/>
    <property type="molecule type" value="Genomic_DNA"/>
</dbReference>
<name>A0A485K837_9STRA</name>
<keyword evidence="3" id="KW-1185">Reference proteome</keyword>
<accession>A0A485K837</accession>
<protein>
    <submittedName>
        <fullName evidence="2">Aste57867_2054 protein</fullName>
    </submittedName>
</protein>
<evidence type="ECO:0000313" key="2">
    <source>
        <dbReference type="EMBL" id="VFT79258.1"/>
    </source>
</evidence>
<gene>
    <name evidence="2" type="primary">Aste57867_2054</name>
    <name evidence="1" type="ORF">As57867_002050</name>
    <name evidence="2" type="ORF">ASTE57867_2054</name>
</gene>
<dbReference type="OrthoDB" id="75680at2759"/>
<reference evidence="2 3" key="1">
    <citation type="submission" date="2019-03" db="EMBL/GenBank/DDBJ databases">
        <authorList>
            <person name="Gaulin E."/>
            <person name="Dumas B."/>
        </authorList>
    </citation>
    <scope>NUCLEOTIDE SEQUENCE [LARGE SCALE GENOMIC DNA]</scope>
    <source>
        <strain evidence="2">CBS 568.67</strain>
    </source>
</reference>
<dbReference type="EMBL" id="VJMH01000210">
    <property type="protein sequence ID" value="KAF0717854.1"/>
    <property type="molecule type" value="Genomic_DNA"/>
</dbReference>
<dbReference type="AlphaFoldDB" id="A0A485K837"/>